<feature type="signal peptide" evidence="1">
    <location>
        <begin position="1"/>
        <end position="19"/>
    </location>
</feature>
<organism evidence="2 3">
    <name type="scientific">Hypholoma sublateritium (strain FD-334 SS-4)</name>
    <dbReference type="NCBI Taxonomy" id="945553"/>
    <lineage>
        <taxon>Eukaryota</taxon>
        <taxon>Fungi</taxon>
        <taxon>Dikarya</taxon>
        <taxon>Basidiomycota</taxon>
        <taxon>Agaricomycotina</taxon>
        <taxon>Agaricomycetes</taxon>
        <taxon>Agaricomycetidae</taxon>
        <taxon>Agaricales</taxon>
        <taxon>Agaricineae</taxon>
        <taxon>Strophariaceae</taxon>
        <taxon>Hypholoma</taxon>
    </lineage>
</organism>
<dbReference type="OMA" id="MICNSFL"/>
<dbReference type="Proteomes" id="UP000054270">
    <property type="component" value="Unassembled WGS sequence"/>
</dbReference>
<dbReference type="AlphaFoldDB" id="A0A0D2MDI7"/>
<protein>
    <recommendedName>
        <fullName evidence="4">Hydrophobic surface binding protein</fullName>
    </recommendedName>
</protein>
<sequence>MVQIKSSLVFLFYAAFTLATPAQIESDIAVISTDVNNLSNGISSISNSSPSLLGALTVHSDAVTLANALTSATTAATSNGALDVADGTTILDDLSTISPVIQDTLTDIVTKKPAFTTLNGEVGGILALVLQDLENLNGNTTALANALIGIAPASLISNATTLKNNILSAFSTAIAAYS</sequence>
<name>A0A0D2MDI7_HYPSF</name>
<dbReference type="InterPro" id="IPR021054">
    <property type="entry name" value="Cell_wall_mannoprotein_1"/>
</dbReference>
<evidence type="ECO:0008006" key="4">
    <source>
        <dbReference type="Google" id="ProtNLM"/>
    </source>
</evidence>
<accession>A0A0D2MDI7</accession>
<evidence type="ECO:0000256" key="1">
    <source>
        <dbReference type="SAM" id="SignalP"/>
    </source>
</evidence>
<keyword evidence="3" id="KW-1185">Reference proteome</keyword>
<dbReference type="EMBL" id="KN817557">
    <property type="protein sequence ID" value="KJA21583.1"/>
    <property type="molecule type" value="Genomic_DNA"/>
</dbReference>
<evidence type="ECO:0000313" key="3">
    <source>
        <dbReference type="Proteomes" id="UP000054270"/>
    </source>
</evidence>
<dbReference type="Pfam" id="PF12296">
    <property type="entry name" value="HsbA"/>
    <property type="match status" value="1"/>
</dbReference>
<proteinExistence type="predicted"/>
<dbReference type="PANTHER" id="PTHR38123:SF1">
    <property type="entry name" value="HYDROPHOBIC SURFACE BINDING PROTEIN"/>
    <property type="match status" value="1"/>
</dbReference>
<evidence type="ECO:0000313" key="2">
    <source>
        <dbReference type="EMBL" id="KJA21583.1"/>
    </source>
</evidence>
<keyword evidence="1" id="KW-0732">Signal</keyword>
<reference evidence="3" key="1">
    <citation type="submission" date="2014-04" db="EMBL/GenBank/DDBJ databases">
        <title>Evolutionary Origins and Diversification of the Mycorrhizal Mutualists.</title>
        <authorList>
            <consortium name="DOE Joint Genome Institute"/>
            <consortium name="Mycorrhizal Genomics Consortium"/>
            <person name="Kohler A."/>
            <person name="Kuo A."/>
            <person name="Nagy L.G."/>
            <person name="Floudas D."/>
            <person name="Copeland A."/>
            <person name="Barry K.W."/>
            <person name="Cichocki N."/>
            <person name="Veneault-Fourrey C."/>
            <person name="LaButti K."/>
            <person name="Lindquist E.A."/>
            <person name="Lipzen A."/>
            <person name="Lundell T."/>
            <person name="Morin E."/>
            <person name="Murat C."/>
            <person name="Riley R."/>
            <person name="Ohm R."/>
            <person name="Sun H."/>
            <person name="Tunlid A."/>
            <person name="Henrissat B."/>
            <person name="Grigoriev I.V."/>
            <person name="Hibbett D.S."/>
            <person name="Martin F."/>
        </authorList>
    </citation>
    <scope>NUCLEOTIDE SEQUENCE [LARGE SCALE GENOMIC DNA]</scope>
    <source>
        <strain evidence="3">FD-334 SS-4</strain>
    </source>
</reference>
<dbReference type="GO" id="GO:0005576">
    <property type="term" value="C:extracellular region"/>
    <property type="evidence" value="ECO:0007669"/>
    <property type="project" value="TreeGrafter"/>
</dbReference>
<feature type="chain" id="PRO_5002246886" description="Hydrophobic surface binding protein" evidence="1">
    <location>
        <begin position="20"/>
        <end position="178"/>
    </location>
</feature>
<gene>
    <name evidence="2" type="ORF">HYPSUDRAFT_202923</name>
</gene>
<dbReference type="Gene3D" id="1.20.1280.140">
    <property type="match status" value="1"/>
</dbReference>
<dbReference type="OrthoDB" id="3485059at2759"/>
<dbReference type="PANTHER" id="PTHR38123">
    <property type="entry name" value="CELL WALL SERINE-THREONINE-RICH GALACTOMANNOPROTEIN MP1 (AFU_ORTHOLOGUE AFUA_4G03240)"/>
    <property type="match status" value="1"/>
</dbReference>